<dbReference type="GO" id="GO:0006508">
    <property type="term" value="P:proteolysis"/>
    <property type="evidence" value="ECO:0007669"/>
    <property type="project" value="InterPro"/>
</dbReference>
<evidence type="ECO:0000259" key="3">
    <source>
        <dbReference type="Pfam" id="PF19289"/>
    </source>
</evidence>
<dbReference type="Proteomes" id="UP000006793">
    <property type="component" value="Chromosome"/>
</dbReference>
<feature type="domain" description="Metalloprotease TldD/E C-terminal" evidence="3">
    <location>
        <begin position="220"/>
        <end position="437"/>
    </location>
</feature>
<dbReference type="InterPro" id="IPR002510">
    <property type="entry name" value="Metalloprtase-TldD/E_N"/>
</dbReference>
<dbReference type="PaxDb" id="667014-Thein_0795"/>
<dbReference type="InterPro" id="IPR045570">
    <property type="entry name" value="Metalloprtase-TldD/E_cen_dom"/>
</dbReference>
<dbReference type="RefSeq" id="WP_013907417.1">
    <property type="nucleotide sequence ID" value="NC_015681.1"/>
</dbReference>
<protein>
    <submittedName>
        <fullName evidence="5">Peptidase U62 modulator of DNA gyrase</fullName>
    </submittedName>
</protein>
<evidence type="ECO:0000259" key="2">
    <source>
        <dbReference type="Pfam" id="PF01523"/>
    </source>
</evidence>
<dbReference type="eggNOG" id="COG0312">
    <property type="taxonomic scope" value="Bacteria"/>
</dbReference>
<dbReference type="OrthoDB" id="9803618at2"/>
<gene>
    <name evidence="5" type="ordered locus">Thein_0795</name>
</gene>
<evidence type="ECO:0000313" key="5">
    <source>
        <dbReference type="EMBL" id="AEH44673.1"/>
    </source>
</evidence>
<evidence type="ECO:0000313" key="6">
    <source>
        <dbReference type="Proteomes" id="UP000006793"/>
    </source>
</evidence>
<dbReference type="PANTHER" id="PTHR43421">
    <property type="entry name" value="METALLOPROTEASE PMBA"/>
    <property type="match status" value="1"/>
</dbReference>
<comment type="similarity">
    <text evidence="1">Belongs to the peptidase U62 family.</text>
</comment>
<dbReference type="InParanoid" id="F8ACH2"/>
<name>F8ACH2_THEID</name>
<dbReference type="PANTHER" id="PTHR43421:SF1">
    <property type="entry name" value="METALLOPROTEASE PMBA"/>
    <property type="match status" value="1"/>
</dbReference>
<feature type="domain" description="Metalloprotease TldD/E central" evidence="4">
    <location>
        <begin position="111"/>
        <end position="212"/>
    </location>
</feature>
<dbReference type="InterPro" id="IPR036059">
    <property type="entry name" value="TldD/PmbA_sf"/>
</dbReference>
<dbReference type="EMBL" id="CP002683">
    <property type="protein sequence ID" value="AEH44673.1"/>
    <property type="molecule type" value="Genomic_DNA"/>
</dbReference>
<dbReference type="Gene3D" id="3.30.2290.10">
    <property type="entry name" value="PmbA/TldD superfamily"/>
    <property type="match status" value="1"/>
</dbReference>
<dbReference type="FunCoup" id="F8ACH2">
    <property type="interactions" value="137"/>
</dbReference>
<dbReference type="GO" id="GO:0008237">
    <property type="term" value="F:metallopeptidase activity"/>
    <property type="evidence" value="ECO:0007669"/>
    <property type="project" value="InterPro"/>
</dbReference>
<dbReference type="GO" id="GO:0005829">
    <property type="term" value="C:cytosol"/>
    <property type="evidence" value="ECO:0007669"/>
    <property type="project" value="TreeGrafter"/>
</dbReference>
<dbReference type="InterPro" id="IPR045569">
    <property type="entry name" value="Metalloprtase-TldD/E_C"/>
</dbReference>
<dbReference type="HOGENOM" id="CLU_026425_0_0_0"/>
<keyword evidence="6" id="KW-1185">Reference proteome</keyword>
<dbReference type="KEGG" id="tid:Thein_0795"/>
<dbReference type="Pfam" id="PF19290">
    <property type="entry name" value="PmbA_TldD_2nd"/>
    <property type="match status" value="1"/>
</dbReference>
<sequence>MDQIKDILWPWQKEKGLEALEIYAYEEKGLKIEKKDRRLEKFQPYEEHGLAIRILKDGALGFSFTTSLAPEDVLNAAFKAYEMASVMEKDAYSLPGPQEYPILPPAREELISAEEGLAILEQVEETAFSYDSRVKRIQEAGLSHSQGKLYIANTNGLEAQWDYGGFSLVAVVIAMEGEEAQMGWEWQLFPLRERIKPEEIAQKAAYRAVKRLGAKPISSRKIHVLLPPHVAVDFLELLSSSFLGDNLVKGKSVLKNKLGQKVFPSFINIIDNGVLVDVIGTRPFDDEGIPQRETVLVKEGKIENFLFDSYWGKKAGFPSTGNARRGSFKDQPSVGLTNFYLKPGEYPPEKITGKLSEFFEVLEVLGMHTADPISGEFSLGVSGLLHRNGEIIPVNGMAISGDIFSLFEKIEALGNDLTFYSNIGSPSILTAKLDLAGS</sequence>
<dbReference type="Pfam" id="PF01523">
    <property type="entry name" value="PmbA_TldD_1st"/>
    <property type="match status" value="1"/>
</dbReference>
<evidence type="ECO:0000256" key="1">
    <source>
        <dbReference type="ARBA" id="ARBA00005836"/>
    </source>
</evidence>
<dbReference type="InterPro" id="IPR047657">
    <property type="entry name" value="PmbA"/>
</dbReference>
<organism evidence="5 6">
    <name type="scientific">Thermodesulfatator indicus (strain DSM 15286 / JCM 11887 / CIR29812)</name>
    <dbReference type="NCBI Taxonomy" id="667014"/>
    <lineage>
        <taxon>Bacteria</taxon>
        <taxon>Pseudomonadati</taxon>
        <taxon>Thermodesulfobacteriota</taxon>
        <taxon>Thermodesulfobacteria</taxon>
        <taxon>Thermodesulfobacteriales</taxon>
        <taxon>Thermodesulfatatoraceae</taxon>
        <taxon>Thermodesulfatator</taxon>
    </lineage>
</organism>
<dbReference type="Pfam" id="PF19289">
    <property type="entry name" value="PmbA_TldD_3rd"/>
    <property type="match status" value="1"/>
</dbReference>
<reference evidence="5 6" key="2">
    <citation type="journal article" date="2012" name="Stand. Genomic Sci.">
        <title>Complete genome sequence of the thermophilic sulfate-reducing ocean bacterium Thermodesulfatator indicus type strain (CIR29812(T)).</title>
        <authorList>
            <person name="Anderson I."/>
            <person name="Saunders E."/>
            <person name="Lapidus A."/>
            <person name="Nolan M."/>
            <person name="Lucas S."/>
            <person name="Tice H."/>
            <person name="Del Rio T.G."/>
            <person name="Cheng J.F."/>
            <person name="Han C."/>
            <person name="Tapia R."/>
            <person name="Goodwin L.A."/>
            <person name="Pitluck S."/>
            <person name="Liolios K."/>
            <person name="Mavromatis K."/>
            <person name="Pagani I."/>
            <person name="Ivanova N."/>
            <person name="Mikhailova N."/>
            <person name="Pati A."/>
            <person name="Chen A."/>
            <person name="Palaniappan K."/>
            <person name="Land M."/>
            <person name="Hauser L."/>
            <person name="Jeffries C.D."/>
            <person name="Chang Y.J."/>
            <person name="Brambilla E.M."/>
            <person name="Rohde M."/>
            <person name="Spring S."/>
            <person name="Goker M."/>
            <person name="Detter J.C."/>
            <person name="Woyke T."/>
            <person name="Bristow J."/>
            <person name="Eisen J.A."/>
            <person name="Markowitz V."/>
            <person name="Hugenholtz P."/>
            <person name="Kyrpides N.C."/>
            <person name="Klenk H.P."/>
        </authorList>
    </citation>
    <scope>NUCLEOTIDE SEQUENCE [LARGE SCALE GENOMIC DNA]</scope>
    <source>
        <strain evidence="6">DSM 15286 / JCM 11887 / CIR29812</strain>
    </source>
</reference>
<evidence type="ECO:0000259" key="4">
    <source>
        <dbReference type="Pfam" id="PF19290"/>
    </source>
</evidence>
<dbReference type="PATRIC" id="fig|667014.3.peg.818"/>
<dbReference type="STRING" id="667014.Thein_0795"/>
<reference evidence="6" key="1">
    <citation type="submission" date="2011-04" db="EMBL/GenBank/DDBJ databases">
        <title>The complete genome of Thermodesulfatator indicus DSM 15286.</title>
        <authorList>
            <person name="Lucas S."/>
            <person name="Copeland A."/>
            <person name="Lapidus A."/>
            <person name="Bruce D."/>
            <person name="Goodwin L."/>
            <person name="Pitluck S."/>
            <person name="Peters L."/>
            <person name="Kyrpides N."/>
            <person name="Mavromatis K."/>
            <person name="Pagani I."/>
            <person name="Ivanova N."/>
            <person name="Saunders L."/>
            <person name="Detter J.C."/>
            <person name="Tapia R."/>
            <person name="Han C."/>
            <person name="Land M."/>
            <person name="Hauser L."/>
            <person name="Markowitz V."/>
            <person name="Cheng J.-F."/>
            <person name="Hugenholtz P."/>
            <person name="Woyke T."/>
            <person name="Wu D."/>
            <person name="Spring S."/>
            <person name="Schroeder M."/>
            <person name="Brambilla E."/>
            <person name="Klenk H.-P."/>
            <person name="Eisen J.A."/>
        </authorList>
    </citation>
    <scope>NUCLEOTIDE SEQUENCE [LARGE SCALE GENOMIC DNA]</scope>
    <source>
        <strain evidence="6">DSM 15286 / JCM 11887 / CIR29812</strain>
    </source>
</reference>
<dbReference type="SUPFAM" id="SSF111283">
    <property type="entry name" value="Putative modulator of DNA gyrase, PmbA/TldD"/>
    <property type="match status" value="1"/>
</dbReference>
<dbReference type="InterPro" id="IPR035068">
    <property type="entry name" value="TldD/PmbA_N"/>
</dbReference>
<proteinExistence type="inferred from homology"/>
<dbReference type="AlphaFoldDB" id="F8ACH2"/>
<accession>F8ACH2</accession>
<feature type="domain" description="Metalloprotease TldD/E N-terminal" evidence="2">
    <location>
        <begin position="21"/>
        <end position="84"/>
    </location>
</feature>